<organism evidence="2 3">
    <name type="scientific">Modicella reniformis</name>
    <dbReference type="NCBI Taxonomy" id="1440133"/>
    <lineage>
        <taxon>Eukaryota</taxon>
        <taxon>Fungi</taxon>
        <taxon>Fungi incertae sedis</taxon>
        <taxon>Mucoromycota</taxon>
        <taxon>Mortierellomycotina</taxon>
        <taxon>Mortierellomycetes</taxon>
        <taxon>Mortierellales</taxon>
        <taxon>Mortierellaceae</taxon>
        <taxon>Modicella</taxon>
    </lineage>
</organism>
<name>A0A9P6LRL1_9FUNG</name>
<dbReference type="Proteomes" id="UP000749646">
    <property type="component" value="Unassembled WGS sequence"/>
</dbReference>
<dbReference type="EMBL" id="JAAAHW010011754">
    <property type="protein sequence ID" value="KAF9917650.1"/>
    <property type="molecule type" value="Genomic_DNA"/>
</dbReference>
<evidence type="ECO:0000313" key="2">
    <source>
        <dbReference type="EMBL" id="KAF9917650.1"/>
    </source>
</evidence>
<feature type="non-terminal residue" evidence="2">
    <location>
        <position position="65"/>
    </location>
</feature>
<feature type="non-terminal residue" evidence="2">
    <location>
        <position position="1"/>
    </location>
</feature>
<protein>
    <submittedName>
        <fullName evidence="2">Uncharacterized protein</fullName>
    </submittedName>
</protein>
<keyword evidence="3" id="KW-1185">Reference proteome</keyword>
<comment type="caution">
    <text evidence="2">The sequence shown here is derived from an EMBL/GenBank/DDBJ whole genome shotgun (WGS) entry which is preliminary data.</text>
</comment>
<evidence type="ECO:0000256" key="1">
    <source>
        <dbReference type="SAM" id="MobiDB-lite"/>
    </source>
</evidence>
<proteinExistence type="predicted"/>
<reference evidence="2" key="1">
    <citation type="journal article" date="2020" name="Fungal Divers.">
        <title>Resolving the Mortierellaceae phylogeny through synthesis of multi-gene phylogenetics and phylogenomics.</title>
        <authorList>
            <person name="Vandepol N."/>
            <person name="Liber J."/>
            <person name="Desiro A."/>
            <person name="Na H."/>
            <person name="Kennedy M."/>
            <person name="Barry K."/>
            <person name="Grigoriev I.V."/>
            <person name="Miller A.N."/>
            <person name="O'Donnell K."/>
            <person name="Stajich J.E."/>
            <person name="Bonito G."/>
        </authorList>
    </citation>
    <scope>NUCLEOTIDE SEQUENCE</scope>
    <source>
        <strain evidence="2">MES-2147</strain>
    </source>
</reference>
<accession>A0A9P6LRL1</accession>
<sequence length="65" mass="6953">LSGDLLQAGFTGQEEAENLALLFPFSSSDSDSNYNTNRRSPALSRETDLPSPTLGFDSIASDTDL</sequence>
<feature type="region of interest" description="Disordered" evidence="1">
    <location>
        <begin position="26"/>
        <end position="65"/>
    </location>
</feature>
<evidence type="ECO:0000313" key="3">
    <source>
        <dbReference type="Proteomes" id="UP000749646"/>
    </source>
</evidence>
<dbReference type="AlphaFoldDB" id="A0A9P6LRL1"/>
<gene>
    <name evidence="2" type="ORF">BGZ65_012783</name>
</gene>